<accession>A0A1W5XGJ8</accession>
<dbReference type="GO" id="GO:0005549">
    <property type="term" value="F:odorant binding"/>
    <property type="evidence" value="ECO:0007669"/>
    <property type="project" value="InterPro"/>
</dbReference>
<dbReference type="Pfam" id="PF01395">
    <property type="entry name" value="PBP_GOBP"/>
    <property type="match status" value="1"/>
</dbReference>
<protein>
    <submittedName>
        <fullName evidence="2">Odorant binding protein 10</fullName>
    </submittedName>
</protein>
<sequence length="142" mass="16202">MRTFVVIISISALVLGRPDENLATINMAHNECQSNPRTYVDEDILDRISGGEKIDNPSVRAHILCVTTKLGVLNEYGEVNRTNLRTVLSRVILNEEKLEENLEKCAVEETDAEEVALVLDKCFWNNLDHDHNSHIHYHHQKT</sequence>
<reference evidence="2" key="1">
    <citation type="submission" date="2016-09" db="EMBL/GenBank/DDBJ databases">
        <title>Identification of putative odorant binding protein genes from the Anoplophora nobilis via an antennal transcriptome analysis.</title>
        <authorList>
            <person name="Li G.-W."/>
            <person name="Chen X.-L."/>
            <person name="Shang T.-C."/>
        </authorList>
    </citation>
    <scope>NUCLEOTIDE SEQUENCE</scope>
</reference>
<keyword evidence="1" id="KW-0732">Signal</keyword>
<dbReference type="EMBL" id="KX890107">
    <property type="protein sequence ID" value="ARH65465.1"/>
    <property type="molecule type" value="mRNA"/>
</dbReference>
<dbReference type="CDD" id="cd23992">
    <property type="entry name" value="PBP_GOBP"/>
    <property type="match status" value="1"/>
</dbReference>
<evidence type="ECO:0000313" key="2">
    <source>
        <dbReference type="EMBL" id="ARH65465.1"/>
    </source>
</evidence>
<feature type="signal peptide" evidence="1">
    <location>
        <begin position="1"/>
        <end position="16"/>
    </location>
</feature>
<proteinExistence type="evidence at transcript level"/>
<organism evidence="2">
    <name type="scientific">Anoplophora glabripennis</name>
    <name type="common">Asian longhorn beetle</name>
    <name type="synonym">Anoplophora nobilis</name>
    <dbReference type="NCBI Taxonomy" id="217634"/>
    <lineage>
        <taxon>Eukaryota</taxon>
        <taxon>Metazoa</taxon>
        <taxon>Ecdysozoa</taxon>
        <taxon>Arthropoda</taxon>
        <taxon>Hexapoda</taxon>
        <taxon>Insecta</taxon>
        <taxon>Pterygota</taxon>
        <taxon>Neoptera</taxon>
        <taxon>Endopterygota</taxon>
        <taxon>Coleoptera</taxon>
        <taxon>Polyphaga</taxon>
        <taxon>Cucujiformia</taxon>
        <taxon>Chrysomeloidea</taxon>
        <taxon>Cerambycidae</taxon>
        <taxon>Lamiinae</taxon>
        <taxon>Lamiini</taxon>
        <taxon>Anoplophora</taxon>
    </lineage>
</organism>
<dbReference type="SUPFAM" id="SSF47565">
    <property type="entry name" value="Insect pheromone/odorant-binding proteins"/>
    <property type="match status" value="1"/>
</dbReference>
<name>A0A1W5XGJ8_ANOGL</name>
<dbReference type="InterPro" id="IPR036728">
    <property type="entry name" value="PBP_GOBP_sf"/>
</dbReference>
<dbReference type="Gene3D" id="1.10.238.20">
    <property type="entry name" value="Pheromone/general odorant binding protein domain"/>
    <property type="match status" value="1"/>
</dbReference>
<evidence type="ECO:0000256" key="1">
    <source>
        <dbReference type="SAM" id="SignalP"/>
    </source>
</evidence>
<feature type="chain" id="PRO_5012596858" evidence="1">
    <location>
        <begin position="17"/>
        <end position="142"/>
    </location>
</feature>
<dbReference type="InterPro" id="IPR006170">
    <property type="entry name" value="PBP/GOBP"/>
</dbReference>
<dbReference type="AlphaFoldDB" id="A0A1W5XGJ8"/>